<feature type="transmembrane region" description="Helical" evidence="16">
    <location>
        <begin position="531"/>
        <end position="548"/>
    </location>
</feature>
<dbReference type="PANTHER" id="PTHR30474:SF2">
    <property type="entry name" value="PEPTIDOGLYCAN GLYCOSYLTRANSFERASE FTSW-RELATED"/>
    <property type="match status" value="1"/>
</dbReference>
<evidence type="ECO:0000256" key="15">
    <source>
        <dbReference type="ARBA" id="ARBA00049902"/>
    </source>
</evidence>
<dbReference type="EMBL" id="JAAQOM010000002">
    <property type="protein sequence ID" value="NIA52697.1"/>
    <property type="molecule type" value="Genomic_DNA"/>
</dbReference>
<evidence type="ECO:0000256" key="9">
    <source>
        <dbReference type="ARBA" id="ARBA00032370"/>
    </source>
</evidence>
<sequence length="776" mass="80391">MTRVLAGAALAALCALQALALLRAPAAWLPAQVDVTLARTAAVDLDHAALGAPAGDGGRLHVSRAADGTWWAADDGTGRPLLVQDGVRQRRSGSVALAPGQRFQLGVLQADVRAADVNGVSFTAGRTVWHYDGAVVRRDGVPQPACPDIHLGTRLAGLWNRIAPRALASDRPLLFGGNLDCGNRIAVAGLALHAATIAHHRDDGGYLLAPAAAVPLLLIENGRADLLAGRPLRLAAGQTLVAGRTRLTILDAGDVLRLRPGGHVGIYPDAQRRLPPGVTWTWVARAPWTLPAQAWTPLLAVAGFSCAAALAAALLADARARVRAGVAAGAALLLAGAGAVLFWLQRGGAPAGAGIGLVVAWAALAFTLLAPRRLDPALAAALPLLAVGLLAQLDLGLGAPDTAWLRHFHKTSALLALGTGAATLARLARPARPPAQARIEAALLVLTCAALGALLLQVAYGDETGVFDLQPVEFAKLALAALSAHCLALACADGPAPGGAWRRGLRLAAPVVLFMLLLGVALVQVDDYSPLVLLALWAGTMMLAQALATRRRGTALALAASAVCAVLAVALLRGAGADGIARWDFYADRFLVWLDPGTHPHTGQQLLQGARAIAQGGWRGADGAFGLAALGQGPGFALRIPAVQDDFAASFFLQRHGLVAAVGLWLLQALFLAALLHLAVRCWLMAGRARDFRIAWLARLRCFFLAGGAAFAFGHFLLSWGTNLAIFPVMGQPMSFLSAGGSHLLFFICPLLGAAAASSQSLEENESCRSTSNMKP</sequence>
<keyword evidence="19" id="KW-1185">Reference proteome</keyword>
<evidence type="ECO:0000256" key="17">
    <source>
        <dbReference type="SAM" id="SignalP"/>
    </source>
</evidence>
<dbReference type="Proteomes" id="UP000716322">
    <property type="component" value="Unassembled WGS sequence"/>
</dbReference>
<evidence type="ECO:0000256" key="8">
    <source>
        <dbReference type="ARBA" id="ARBA00023136"/>
    </source>
</evidence>
<comment type="caution">
    <text evidence="18">The sequence shown here is derived from an EMBL/GenBank/DDBJ whole genome shotgun (WGS) entry which is preliminary data.</text>
</comment>
<feature type="transmembrane region" description="Helical" evidence="16">
    <location>
        <begin position="504"/>
        <end position="525"/>
    </location>
</feature>
<keyword evidence="8 16" id="KW-0472">Membrane</keyword>
<evidence type="ECO:0000256" key="3">
    <source>
        <dbReference type="ARBA" id="ARBA00022679"/>
    </source>
</evidence>
<accession>A0ABX0P790</accession>
<evidence type="ECO:0000256" key="12">
    <source>
        <dbReference type="ARBA" id="ARBA00041185"/>
    </source>
</evidence>
<dbReference type="InterPro" id="IPR001182">
    <property type="entry name" value="FtsW/RodA"/>
</dbReference>
<proteinExistence type="inferred from homology"/>
<protein>
    <recommendedName>
        <fullName evidence="12">Probable peptidoglycan glycosyltransferase FtsW</fullName>
        <ecNumber evidence="14">2.4.99.28</ecNumber>
    </recommendedName>
    <alternativeName>
        <fullName evidence="13">Cell division protein FtsW</fullName>
    </alternativeName>
    <alternativeName>
        <fullName evidence="10">Cell wall polymerase</fullName>
    </alternativeName>
    <alternativeName>
        <fullName evidence="9">Peptidoglycan polymerase</fullName>
    </alternativeName>
</protein>
<feature type="transmembrane region" description="Helical" evidence="16">
    <location>
        <begin position="377"/>
        <end position="399"/>
    </location>
</feature>
<feature type="transmembrane region" description="Helical" evidence="16">
    <location>
        <begin position="555"/>
        <end position="575"/>
    </location>
</feature>
<evidence type="ECO:0000256" key="6">
    <source>
        <dbReference type="ARBA" id="ARBA00022984"/>
    </source>
</evidence>
<evidence type="ECO:0000313" key="18">
    <source>
        <dbReference type="EMBL" id="NIA52697.1"/>
    </source>
</evidence>
<feature type="transmembrane region" description="Helical" evidence="16">
    <location>
        <begin position="322"/>
        <end position="344"/>
    </location>
</feature>
<evidence type="ECO:0000256" key="10">
    <source>
        <dbReference type="ARBA" id="ARBA00033270"/>
    </source>
</evidence>
<feature type="transmembrane region" description="Helical" evidence="16">
    <location>
        <begin position="411"/>
        <end position="429"/>
    </location>
</feature>
<dbReference type="EC" id="2.4.99.28" evidence="14"/>
<dbReference type="PANTHER" id="PTHR30474">
    <property type="entry name" value="CELL CYCLE PROTEIN"/>
    <property type="match status" value="1"/>
</dbReference>
<feature type="transmembrane region" description="Helical" evidence="16">
    <location>
        <begin position="472"/>
        <end position="492"/>
    </location>
</feature>
<evidence type="ECO:0000256" key="2">
    <source>
        <dbReference type="ARBA" id="ARBA00022676"/>
    </source>
</evidence>
<comment type="similarity">
    <text evidence="11">Belongs to the SEDS family. FtsW subfamily.</text>
</comment>
<feature type="signal peptide" evidence="17">
    <location>
        <begin position="1"/>
        <end position="20"/>
    </location>
</feature>
<keyword evidence="3" id="KW-0808">Transferase</keyword>
<comment type="catalytic activity">
    <reaction evidence="15">
        <text>[GlcNAc-(1-&gt;4)-Mur2Ac(oyl-L-Ala-gamma-D-Glu-L-Lys-D-Ala-D-Ala)](n)-di-trans,octa-cis-undecaprenyl diphosphate + beta-D-GlcNAc-(1-&gt;4)-Mur2Ac(oyl-L-Ala-gamma-D-Glu-L-Lys-D-Ala-D-Ala)-di-trans,octa-cis-undecaprenyl diphosphate = [GlcNAc-(1-&gt;4)-Mur2Ac(oyl-L-Ala-gamma-D-Glu-L-Lys-D-Ala-D-Ala)](n+1)-di-trans,octa-cis-undecaprenyl diphosphate + di-trans,octa-cis-undecaprenyl diphosphate + H(+)</text>
        <dbReference type="Rhea" id="RHEA:23708"/>
        <dbReference type="Rhea" id="RHEA-COMP:9602"/>
        <dbReference type="Rhea" id="RHEA-COMP:9603"/>
        <dbReference type="ChEBI" id="CHEBI:15378"/>
        <dbReference type="ChEBI" id="CHEBI:58405"/>
        <dbReference type="ChEBI" id="CHEBI:60033"/>
        <dbReference type="ChEBI" id="CHEBI:78435"/>
        <dbReference type="EC" id="2.4.99.28"/>
    </reaction>
</comment>
<gene>
    <name evidence="18" type="ORF">HAV22_03385</name>
</gene>
<evidence type="ECO:0000256" key="14">
    <source>
        <dbReference type="ARBA" id="ARBA00044770"/>
    </source>
</evidence>
<evidence type="ECO:0000256" key="11">
    <source>
        <dbReference type="ARBA" id="ARBA00038053"/>
    </source>
</evidence>
<reference evidence="18 19" key="1">
    <citation type="submission" date="2020-03" db="EMBL/GenBank/DDBJ databases">
        <title>Genome sequence of strain Massilia sp. TW-1.</title>
        <authorList>
            <person name="Chaudhary D.K."/>
        </authorList>
    </citation>
    <scope>NUCLEOTIDE SEQUENCE [LARGE SCALE GENOMIC DNA]</scope>
    <source>
        <strain evidence="18 19">TW-1</strain>
    </source>
</reference>
<keyword evidence="7 16" id="KW-1133">Transmembrane helix</keyword>
<keyword evidence="4 16" id="KW-0812">Transmembrane</keyword>
<comment type="subcellular location">
    <subcellularLocation>
        <location evidence="1">Membrane</location>
        <topology evidence="1">Multi-pass membrane protein</topology>
    </subcellularLocation>
</comment>
<feature type="chain" id="PRO_5045500039" description="Probable peptidoglycan glycosyltransferase FtsW" evidence="17">
    <location>
        <begin position="21"/>
        <end position="776"/>
    </location>
</feature>
<evidence type="ECO:0000256" key="13">
    <source>
        <dbReference type="ARBA" id="ARBA00041418"/>
    </source>
</evidence>
<evidence type="ECO:0000256" key="1">
    <source>
        <dbReference type="ARBA" id="ARBA00004141"/>
    </source>
</evidence>
<feature type="transmembrane region" description="Helical" evidence="16">
    <location>
        <begin position="441"/>
        <end position="460"/>
    </location>
</feature>
<feature type="transmembrane region" description="Helical" evidence="16">
    <location>
        <begin position="350"/>
        <end position="370"/>
    </location>
</feature>
<dbReference type="RefSeq" id="WP_166856544.1">
    <property type="nucleotide sequence ID" value="NZ_JAAQOM010000002.1"/>
</dbReference>
<feature type="transmembrane region" description="Helical" evidence="16">
    <location>
        <begin position="696"/>
        <end position="716"/>
    </location>
</feature>
<feature type="transmembrane region" description="Helical" evidence="16">
    <location>
        <begin position="658"/>
        <end position="684"/>
    </location>
</feature>
<keyword evidence="6" id="KW-0573">Peptidoglycan synthesis</keyword>
<feature type="transmembrane region" description="Helical" evidence="16">
    <location>
        <begin position="736"/>
        <end position="757"/>
    </location>
</feature>
<dbReference type="Pfam" id="PF01098">
    <property type="entry name" value="FTSW_RODA_SPOVE"/>
    <property type="match status" value="1"/>
</dbReference>
<evidence type="ECO:0000256" key="16">
    <source>
        <dbReference type="SAM" id="Phobius"/>
    </source>
</evidence>
<keyword evidence="5" id="KW-0133">Cell shape</keyword>
<evidence type="ECO:0000256" key="7">
    <source>
        <dbReference type="ARBA" id="ARBA00022989"/>
    </source>
</evidence>
<feature type="transmembrane region" description="Helical" evidence="16">
    <location>
        <begin position="294"/>
        <end position="315"/>
    </location>
</feature>
<evidence type="ECO:0000256" key="5">
    <source>
        <dbReference type="ARBA" id="ARBA00022960"/>
    </source>
</evidence>
<keyword evidence="17" id="KW-0732">Signal</keyword>
<organism evidence="18 19">
    <name type="scientific">Telluria antibiotica</name>
    <dbReference type="NCBI Taxonomy" id="2717319"/>
    <lineage>
        <taxon>Bacteria</taxon>
        <taxon>Pseudomonadati</taxon>
        <taxon>Pseudomonadota</taxon>
        <taxon>Betaproteobacteria</taxon>
        <taxon>Burkholderiales</taxon>
        <taxon>Oxalobacteraceae</taxon>
        <taxon>Telluria group</taxon>
        <taxon>Telluria</taxon>
    </lineage>
</organism>
<evidence type="ECO:0000313" key="19">
    <source>
        <dbReference type="Proteomes" id="UP000716322"/>
    </source>
</evidence>
<evidence type="ECO:0000256" key="4">
    <source>
        <dbReference type="ARBA" id="ARBA00022692"/>
    </source>
</evidence>
<name>A0ABX0P790_9BURK</name>
<keyword evidence="2" id="KW-0328">Glycosyltransferase</keyword>